<evidence type="ECO:0000256" key="1">
    <source>
        <dbReference type="SAM" id="SignalP"/>
    </source>
</evidence>
<protein>
    <submittedName>
        <fullName evidence="2">Uncharacterized protein</fullName>
    </submittedName>
</protein>
<organism evidence="2 3">
    <name type="scientific">Paracholeplasma manati</name>
    <dbReference type="NCBI Taxonomy" id="591373"/>
    <lineage>
        <taxon>Bacteria</taxon>
        <taxon>Bacillati</taxon>
        <taxon>Mycoplasmatota</taxon>
        <taxon>Mollicutes</taxon>
        <taxon>Acholeplasmatales</taxon>
        <taxon>Acholeplasmataceae</taxon>
        <taxon>Paracholeplasma</taxon>
    </lineage>
</organism>
<proteinExistence type="predicted"/>
<evidence type="ECO:0000313" key="3">
    <source>
        <dbReference type="Proteomes" id="UP001177160"/>
    </source>
</evidence>
<accession>A0ABT2Y579</accession>
<feature type="signal peptide" evidence="1">
    <location>
        <begin position="1"/>
        <end position="21"/>
    </location>
</feature>
<comment type="caution">
    <text evidence="2">The sequence shown here is derived from an EMBL/GenBank/DDBJ whole genome shotgun (WGS) entry which is preliminary data.</text>
</comment>
<feature type="chain" id="PRO_5045092275" evidence="1">
    <location>
        <begin position="22"/>
        <end position="229"/>
    </location>
</feature>
<dbReference type="EMBL" id="JAOVQM010000002">
    <property type="protein sequence ID" value="MCV2231899.1"/>
    <property type="molecule type" value="Genomic_DNA"/>
</dbReference>
<keyword evidence="1" id="KW-0732">Signal</keyword>
<evidence type="ECO:0000313" key="2">
    <source>
        <dbReference type="EMBL" id="MCV2231899.1"/>
    </source>
</evidence>
<dbReference type="RefSeq" id="WP_263608052.1">
    <property type="nucleotide sequence ID" value="NZ_JAOVQM010000002.1"/>
</dbReference>
<gene>
    <name evidence="2" type="ORF">N7548_03555</name>
</gene>
<dbReference type="Proteomes" id="UP001177160">
    <property type="component" value="Unassembled WGS sequence"/>
</dbReference>
<name>A0ABT2Y579_9MOLU</name>
<reference evidence="2" key="1">
    <citation type="submission" date="2022-09" db="EMBL/GenBank/DDBJ databases">
        <title>Novel Mycoplasma species identified in domestic and wild animals.</title>
        <authorList>
            <person name="Volokhov D.V."/>
            <person name="Furtak V.A."/>
            <person name="Zagorodnyaya T.A."/>
        </authorList>
    </citation>
    <scope>NUCLEOTIDE SEQUENCE</scope>
    <source>
        <strain evidence="2">Oakley</strain>
    </source>
</reference>
<keyword evidence="3" id="KW-1185">Reference proteome</keyword>
<sequence>MKKSILIIVLLIGVFLLQACAMAPMDEAVSFDAPLYYNELSMTFTNTSEHDILYQTGNPADDFILLYRMHAENPNPTDEAIYLAFMQTLYSISMSQHVSMAGLFRLSSSELKQYFDAAGIAMSINDVVTFNTIQSEITTYKETQSSPTVSKRAYIEYRLSITLSEDDYQGLRFFQDVYSDFMYDHPGFIIQTSDFQTFIDLLNPNHFNESQLNQIETAYNHIRAIHEKN</sequence>
<dbReference type="PROSITE" id="PS51257">
    <property type="entry name" value="PROKAR_LIPOPROTEIN"/>
    <property type="match status" value="1"/>
</dbReference>